<protein>
    <submittedName>
        <fullName evidence="2">Tail fiber protein</fullName>
    </submittedName>
</protein>
<proteinExistence type="predicted"/>
<accession>A0ABT1UAR7</accession>
<evidence type="ECO:0000313" key="2">
    <source>
        <dbReference type="EMBL" id="MCQ8130948.1"/>
    </source>
</evidence>
<dbReference type="Pfam" id="PF07484">
    <property type="entry name" value="Collar"/>
    <property type="match status" value="1"/>
</dbReference>
<evidence type="ECO:0000313" key="3">
    <source>
        <dbReference type="Proteomes" id="UP001524586"/>
    </source>
</evidence>
<sequence>MSDPYIGEIRPFAFGYYPGDGNWLPCDGSTLTAQQYPALFAVIGTTYGGNGGSTFQLPNLPGLAMLGTGQGRGLQNHTLGQQSGQANVTLNQNQMPPHNHSVTAINAKAADTYPAPNGTSHLSRCASPGGVHFAYTDQPLTENASLSEESLAPYLGGGTGAQPHDNRQPWLAFTYAIACNGIFPVPE</sequence>
<feature type="domain" description="Phage tail collar" evidence="1">
    <location>
        <begin position="7"/>
        <end position="63"/>
    </location>
</feature>
<dbReference type="InterPro" id="IPR011083">
    <property type="entry name" value="Phage_tail_collar_dom"/>
</dbReference>
<organism evidence="2 3">
    <name type="scientific">Methylomonas rivi</name>
    <dbReference type="NCBI Taxonomy" id="2952226"/>
    <lineage>
        <taxon>Bacteria</taxon>
        <taxon>Pseudomonadati</taxon>
        <taxon>Pseudomonadota</taxon>
        <taxon>Gammaproteobacteria</taxon>
        <taxon>Methylococcales</taxon>
        <taxon>Methylococcaceae</taxon>
        <taxon>Methylomonas</taxon>
    </lineage>
</organism>
<reference evidence="2 3" key="1">
    <citation type="submission" date="2022-07" db="EMBL/GenBank/DDBJ databases">
        <title>Methylomonas rivi sp. nov., Methylomonas rosea sp. nov., Methylomonas aureus sp. nov. and Methylomonas subterranea sp. nov., four novel methanotrophs isolated from a freshwater creek and the deep terrestrial subsurface.</title>
        <authorList>
            <person name="Abin C."/>
            <person name="Sankaranarayanan K."/>
            <person name="Garner C."/>
            <person name="Sindelar R."/>
            <person name="Kotary K."/>
            <person name="Garner R."/>
            <person name="Barclay S."/>
            <person name="Lawson P."/>
            <person name="Krumholz L."/>
        </authorList>
    </citation>
    <scope>NUCLEOTIDE SEQUENCE [LARGE SCALE GENOMIC DNA]</scope>
    <source>
        <strain evidence="2 3">WSC-6</strain>
    </source>
</reference>
<dbReference type="Gene3D" id="3.90.1340.10">
    <property type="entry name" value="Phage tail collar domain"/>
    <property type="match status" value="1"/>
</dbReference>
<dbReference type="EMBL" id="JANIBK010000274">
    <property type="protein sequence ID" value="MCQ8130948.1"/>
    <property type="molecule type" value="Genomic_DNA"/>
</dbReference>
<dbReference type="Proteomes" id="UP001524586">
    <property type="component" value="Unassembled WGS sequence"/>
</dbReference>
<comment type="caution">
    <text evidence="2">The sequence shown here is derived from an EMBL/GenBank/DDBJ whole genome shotgun (WGS) entry which is preliminary data.</text>
</comment>
<dbReference type="RefSeq" id="WP_256617338.1">
    <property type="nucleotide sequence ID" value="NZ_JANIBK010000274.1"/>
</dbReference>
<evidence type="ECO:0000259" key="1">
    <source>
        <dbReference type="Pfam" id="PF07484"/>
    </source>
</evidence>
<gene>
    <name evidence="2" type="ORF">NP596_21010</name>
</gene>
<keyword evidence="3" id="KW-1185">Reference proteome</keyword>
<dbReference type="InterPro" id="IPR037053">
    <property type="entry name" value="Phage_tail_collar_dom_sf"/>
</dbReference>
<name>A0ABT1UAR7_9GAMM</name>
<dbReference type="SUPFAM" id="SSF88874">
    <property type="entry name" value="Receptor-binding domain of short tail fibre protein gp12"/>
    <property type="match status" value="1"/>
</dbReference>